<keyword evidence="4 5" id="KW-0143">Chaperone</keyword>
<sequence>MREQQSRTLAVGRVVKPHGIRGELVVEVLTDSPELRFASGAALDVQRRGEDRTQKLTVVAARPHAGRLLLRAEGVDDRTAAEQLRGALLVVDASEVEPTDDPDEFHDVELEGLRVLNTGGDELGRVHEVVHTPAGELLAVRTGDGREVLVPFVSEIVPEVDLEAGKLVVDPPEGLFDA</sequence>
<feature type="domain" description="Ribosome maturation factor RimM PRC barrel" evidence="7">
    <location>
        <begin position="108"/>
        <end position="175"/>
    </location>
</feature>
<reference evidence="8 9" key="1">
    <citation type="submission" date="2014-06" db="EMBL/GenBank/DDBJ databases">
        <title>Saccharopolyspora rectivirgula DSM-43113 Genome sequencing.</title>
        <authorList>
            <person name="Barrera C."/>
            <person name="Millon L."/>
            <person name="Rognon B."/>
            <person name="Zaugg C."/>
            <person name="Monod M."/>
        </authorList>
    </citation>
    <scope>NUCLEOTIDE SEQUENCE [LARGE SCALE GENOMIC DNA]</scope>
    <source>
        <strain evidence="8 9">DSM 43113</strain>
    </source>
</reference>
<dbReference type="STRING" id="28042.GU90_17710"/>
<dbReference type="Pfam" id="PF24986">
    <property type="entry name" value="PRC_RimM"/>
    <property type="match status" value="1"/>
</dbReference>
<dbReference type="GO" id="GO:0005840">
    <property type="term" value="C:ribosome"/>
    <property type="evidence" value="ECO:0007669"/>
    <property type="project" value="InterPro"/>
</dbReference>
<dbReference type="SUPFAM" id="SSF50447">
    <property type="entry name" value="Translation proteins"/>
    <property type="match status" value="1"/>
</dbReference>
<dbReference type="PANTHER" id="PTHR33692:SF1">
    <property type="entry name" value="RIBOSOME MATURATION FACTOR RIMM"/>
    <property type="match status" value="1"/>
</dbReference>
<dbReference type="Proteomes" id="UP000031419">
    <property type="component" value="Unassembled WGS sequence"/>
</dbReference>
<dbReference type="RefSeq" id="WP_029722335.1">
    <property type="nucleotide sequence ID" value="NZ_JNVU01000048.1"/>
</dbReference>
<evidence type="ECO:0000256" key="4">
    <source>
        <dbReference type="ARBA" id="ARBA00023186"/>
    </source>
</evidence>
<proteinExistence type="inferred from homology"/>
<keyword evidence="2 5" id="KW-0690">Ribosome biogenesis</keyword>
<name>A0A073AU93_9PSEU</name>
<dbReference type="GO" id="GO:0005737">
    <property type="term" value="C:cytoplasm"/>
    <property type="evidence" value="ECO:0007669"/>
    <property type="project" value="UniProtKB-SubCell"/>
</dbReference>
<accession>A0A073AU93</accession>
<dbReference type="Pfam" id="PF01782">
    <property type="entry name" value="RimM"/>
    <property type="match status" value="1"/>
</dbReference>
<protein>
    <recommendedName>
        <fullName evidence="5">Ribosome maturation factor RimM</fullName>
    </recommendedName>
</protein>
<evidence type="ECO:0000259" key="7">
    <source>
        <dbReference type="Pfam" id="PF24986"/>
    </source>
</evidence>
<dbReference type="eggNOG" id="COG0806">
    <property type="taxonomic scope" value="Bacteria"/>
</dbReference>
<dbReference type="GO" id="GO:0043022">
    <property type="term" value="F:ribosome binding"/>
    <property type="evidence" value="ECO:0007669"/>
    <property type="project" value="InterPro"/>
</dbReference>
<dbReference type="EMBL" id="JNVU01000048">
    <property type="protein sequence ID" value="KEI42975.1"/>
    <property type="molecule type" value="Genomic_DNA"/>
</dbReference>
<comment type="subunit">
    <text evidence="5">Binds ribosomal protein uS19.</text>
</comment>
<comment type="caution">
    <text evidence="8">The sequence shown here is derived from an EMBL/GenBank/DDBJ whole genome shotgun (WGS) entry which is preliminary data.</text>
</comment>
<keyword evidence="3 5" id="KW-0698">rRNA processing</keyword>
<dbReference type="Gene3D" id="2.40.30.60">
    <property type="entry name" value="RimM"/>
    <property type="match status" value="1"/>
</dbReference>
<comment type="function">
    <text evidence="5">An accessory protein needed during the final step in the assembly of 30S ribosomal subunit, possibly for assembly of the head region. Essential for efficient processing of 16S rRNA. May be needed both before and after RbfA during the maturation of 16S rRNA. It has affinity for free ribosomal 30S subunits but not for 70S ribosomes.</text>
</comment>
<dbReference type="GO" id="GO:0006364">
    <property type="term" value="P:rRNA processing"/>
    <property type="evidence" value="ECO:0007669"/>
    <property type="project" value="UniProtKB-UniRule"/>
</dbReference>
<evidence type="ECO:0000259" key="6">
    <source>
        <dbReference type="Pfam" id="PF01782"/>
    </source>
</evidence>
<dbReference type="InterPro" id="IPR002676">
    <property type="entry name" value="RimM_N"/>
</dbReference>
<evidence type="ECO:0000313" key="8">
    <source>
        <dbReference type="EMBL" id="KEI42975.1"/>
    </source>
</evidence>
<keyword evidence="1 5" id="KW-0963">Cytoplasm</keyword>
<gene>
    <name evidence="5" type="primary">rimM</name>
    <name evidence="8" type="ORF">GU90_17710</name>
</gene>
<dbReference type="InterPro" id="IPR011033">
    <property type="entry name" value="PRC_barrel-like_sf"/>
</dbReference>
<keyword evidence="9" id="KW-1185">Reference proteome</keyword>
<comment type="similarity">
    <text evidence="5">Belongs to the RimM family.</text>
</comment>
<organism evidence="8 9">
    <name type="scientific">Saccharopolyspora rectivirgula</name>
    <dbReference type="NCBI Taxonomy" id="28042"/>
    <lineage>
        <taxon>Bacteria</taxon>
        <taxon>Bacillati</taxon>
        <taxon>Actinomycetota</taxon>
        <taxon>Actinomycetes</taxon>
        <taxon>Pseudonocardiales</taxon>
        <taxon>Pseudonocardiaceae</taxon>
        <taxon>Saccharopolyspora</taxon>
    </lineage>
</organism>
<comment type="subcellular location">
    <subcellularLocation>
        <location evidence="5">Cytoplasm</location>
    </subcellularLocation>
</comment>
<evidence type="ECO:0000256" key="3">
    <source>
        <dbReference type="ARBA" id="ARBA00022552"/>
    </source>
</evidence>
<dbReference type="SUPFAM" id="SSF50346">
    <property type="entry name" value="PRC-barrel domain"/>
    <property type="match status" value="1"/>
</dbReference>
<evidence type="ECO:0000256" key="2">
    <source>
        <dbReference type="ARBA" id="ARBA00022517"/>
    </source>
</evidence>
<feature type="domain" description="RimM N-terminal" evidence="6">
    <location>
        <begin position="11"/>
        <end position="94"/>
    </location>
</feature>
<evidence type="ECO:0000256" key="5">
    <source>
        <dbReference type="HAMAP-Rule" id="MF_00014"/>
    </source>
</evidence>
<dbReference type="NCBIfam" id="TIGR02273">
    <property type="entry name" value="16S_RimM"/>
    <property type="match status" value="1"/>
</dbReference>
<comment type="domain">
    <text evidence="5">The PRC barrel domain binds ribosomal protein uS19.</text>
</comment>
<dbReference type="HAMAP" id="MF_00014">
    <property type="entry name" value="Ribosome_mat_RimM"/>
    <property type="match status" value="1"/>
</dbReference>
<dbReference type="InterPro" id="IPR056792">
    <property type="entry name" value="PRC_RimM"/>
</dbReference>
<dbReference type="Gene3D" id="2.30.30.240">
    <property type="entry name" value="PRC-barrel domain"/>
    <property type="match status" value="1"/>
</dbReference>
<evidence type="ECO:0000256" key="1">
    <source>
        <dbReference type="ARBA" id="ARBA00022490"/>
    </source>
</evidence>
<evidence type="ECO:0000313" key="9">
    <source>
        <dbReference type="Proteomes" id="UP000031419"/>
    </source>
</evidence>
<dbReference type="InterPro" id="IPR009000">
    <property type="entry name" value="Transl_B-barrel_sf"/>
</dbReference>
<dbReference type="AlphaFoldDB" id="A0A073AU93"/>
<dbReference type="InterPro" id="IPR036976">
    <property type="entry name" value="RimM_N_sf"/>
</dbReference>
<dbReference type="OrthoDB" id="5381335at2"/>
<dbReference type="InterPro" id="IPR011961">
    <property type="entry name" value="RimM"/>
</dbReference>
<dbReference type="PANTHER" id="PTHR33692">
    <property type="entry name" value="RIBOSOME MATURATION FACTOR RIMM"/>
    <property type="match status" value="1"/>
</dbReference>
<dbReference type="GO" id="GO:0042274">
    <property type="term" value="P:ribosomal small subunit biogenesis"/>
    <property type="evidence" value="ECO:0007669"/>
    <property type="project" value="UniProtKB-UniRule"/>
</dbReference>